<evidence type="ECO:0000256" key="1">
    <source>
        <dbReference type="SAM" id="MobiDB-lite"/>
    </source>
</evidence>
<keyword evidence="3" id="KW-1185">Reference proteome</keyword>
<accession>A0A8X6RS54</accession>
<reference evidence="2" key="1">
    <citation type="submission" date="2020-08" db="EMBL/GenBank/DDBJ databases">
        <title>Multicomponent nature underlies the extraordinary mechanical properties of spider dragline silk.</title>
        <authorList>
            <person name="Kono N."/>
            <person name="Nakamura H."/>
            <person name="Mori M."/>
            <person name="Yoshida Y."/>
            <person name="Ohtoshi R."/>
            <person name="Malay A.D."/>
            <person name="Moran D.A.P."/>
            <person name="Tomita M."/>
            <person name="Numata K."/>
            <person name="Arakawa K."/>
        </authorList>
    </citation>
    <scope>NUCLEOTIDE SEQUENCE</scope>
</reference>
<dbReference type="Proteomes" id="UP000887159">
    <property type="component" value="Unassembled WGS sequence"/>
</dbReference>
<dbReference type="EMBL" id="BMAU01021216">
    <property type="protein sequence ID" value="GFY00029.1"/>
    <property type="molecule type" value="Genomic_DNA"/>
</dbReference>
<protein>
    <submittedName>
        <fullName evidence="2">Uncharacterized protein</fullName>
    </submittedName>
</protein>
<feature type="region of interest" description="Disordered" evidence="1">
    <location>
        <begin position="93"/>
        <end position="143"/>
    </location>
</feature>
<comment type="caution">
    <text evidence="2">The sequence shown here is derived from an EMBL/GenBank/DDBJ whole genome shotgun (WGS) entry which is preliminary data.</text>
</comment>
<dbReference type="AlphaFoldDB" id="A0A8X6RS54"/>
<evidence type="ECO:0000313" key="2">
    <source>
        <dbReference type="EMBL" id="GFY00029.1"/>
    </source>
</evidence>
<proteinExistence type="predicted"/>
<gene>
    <name evidence="2" type="ORF">TNCV_1341271</name>
</gene>
<organism evidence="2 3">
    <name type="scientific">Trichonephila clavipes</name>
    <name type="common">Golden silk orbweaver</name>
    <name type="synonym">Nephila clavipes</name>
    <dbReference type="NCBI Taxonomy" id="2585209"/>
    <lineage>
        <taxon>Eukaryota</taxon>
        <taxon>Metazoa</taxon>
        <taxon>Ecdysozoa</taxon>
        <taxon>Arthropoda</taxon>
        <taxon>Chelicerata</taxon>
        <taxon>Arachnida</taxon>
        <taxon>Araneae</taxon>
        <taxon>Araneomorphae</taxon>
        <taxon>Entelegynae</taxon>
        <taxon>Araneoidea</taxon>
        <taxon>Nephilidae</taxon>
        <taxon>Trichonephila</taxon>
    </lineage>
</organism>
<name>A0A8X6RS54_TRICX</name>
<evidence type="ECO:0000313" key="3">
    <source>
        <dbReference type="Proteomes" id="UP000887159"/>
    </source>
</evidence>
<sequence length="143" mass="16349">MTSELAPPSPNYHTNGRKFHLSTDLACIAALHGESCSCLCRSPLYVLLRCQGPYIPSHTQNFRRAEMASGFSWTFVYYASQSTACLEKSPIMRRKRSHAMSGRQTKVERKAWRGEPRENMCVKKEREEVPERTGRGIQPATRR</sequence>
<feature type="compositionally biased region" description="Basic and acidic residues" evidence="1">
    <location>
        <begin position="105"/>
        <end position="134"/>
    </location>
</feature>